<dbReference type="HOGENOM" id="CLU_131643_2_0_1"/>
<feature type="non-terminal residue" evidence="1">
    <location>
        <position position="1"/>
    </location>
</feature>
<proteinExistence type="predicted"/>
<dbReference type="EMBL" id="KN826368">
    <property type="protein sequence ID" value="KIK79139.1"/>
    <property type="molecule type" value="Genomic_DNA"/>
</dbReference>
<keyword evidence="2" id="KW-1185">Reference proteome</keyword>
<sequence length="85" mass="9450">SHSSKALSVCPVCLGRHPHWIVDCQATKTWDDMFDTLCTCINRALIMRDKRPICNDWQHETKCSSTSHDGHHICSGCGVSSHGAQ</sequence>
<evidence type="ECO:0000313" key="2">
    <source>
        <dbReference type="Proteomes" id="UP000054538"/>
    </source>
</evidence>
<gene>
    <name evidence="1" type="ORF">PAXRUDRAFT_44720</name>
</gene>
<dbReference type="OrthoDB" id="2158839at2759"/>
<dbReference type="InParanoid" id="A0A0D0DE81"/>
<reference evidence="2" key="2">
    <citation type="submission" date="2015-01" db="EMBL/GenBank/DDBJ databases">
        <title>Evolutionary Origins and Diversification of the Mycorrhizal Mutualists.</title>
        <authorList>
            <consortium name="DOE Joint Genome Institute"/>
            <consortium name="Mycorrhizal Genomics Consortium"/>
            <person name="Kohler A."/>
            <person name="Kuo A."/>
            <person name="Nagy L.G."/>
            <person name="Floudas D."/>
            <person name="Copeland A."/>
            <person name="Barry K.W."/>
            <person name="Cichocki N."/>
            <person name="Veneault-Fourrey C."/>
            <person name="LaButti K."/>
            <person name="Lindquist E.A."/>
            <person name="Lipzen A."/>
            <person name="Lundell T."/>
            <person name="Morin E."/>
            <person name="Murat C."/>
            <person name="Riley R."/>
            <person name="Ohm R."/>
            <person name="Sun H."/>
            <person name="Tunlid A."/>
            <person name="Henrissat B."/>
            <person name="Grigoriev I.V."/>
            <person name="Hibbett D.S."/>
            <person name="Martin F."/>
        </authorList>
    </citation>
    <scope>NUCLEOTIDE SEQUENCE [LARGE SCALE GENOMIC DNA]</scope>
    <source>
        <strain evidence="2">Ve08.2h10</strain>
    </source>
</reference>
<name>A0A0D0DE81_9AGAM</name>
<dbReference type="AlphaFoldDB" id="A0A0D0DE81"/>
<organism evidence="1 2">
    <name type="scientific">Paxillus rubicundulus Ve08.2h10</name>
    <dbReference type="NCBI Taxonomy" id="930991"/>
    <lineage>
        <taxon>Eukaryota</taxon>
        <taxon>Fungi</taxon>
        <taxon>Dikarya</taxon>
        <taxon>Basidiomycota</taxon>
        <taxon>Agaricomycotina</taxon>
        <taxon>Agaricomycetes</taxon>
        <taxon>Agaricomycetidae</taxon>
        <taxon>Boletales</taxon>
        <taxon>Paxilineae</taxon>
        <taxon>Paxillaceae</taxon>
        <taxon>Paxillus</taxon>
    </lineage>
</organism>
<reference evidence="1 2" key="1">
    <citation type="submission" date="2014-04" db="EMBL/GenBank/DDBJ databases">
        <authorList>
            <consortium name="DOE Joint Genome Institute"/>
            <person name="Kuo A."/>
            <person name="Kohler A."/>
            <person name="Jargeat P."/>
            <person name="Nagy L.G."/>
            <person name="Floudas D."/>
            <person name="Copeland A."/>
            <person name="Barry K.W."/>
            <person name="Cichocki N."/>
            <person name="Veneault-Fourrey C."/>
            <person name="LaButti K."/>
            <person name="Lindquist E.A."/>
            <person name="Lipzen A."/>
            <person name="Lundell T."/>
            <person name="Morin E."/>
            <person name="Murat C."/>
            <person name="Sun H."/>
            <person name="Tunlid A."/>
            <person name="Henrissat B."/>
            <person name="Grigoriev I.V."/>
            <person name="Hibbett D.S."/>
            <person name="Martin F."/>
            <person name="Nordberg H.P."/>
            <person name="Cantor M.N."/>
            <person name="Hua S.X."/>
        </authorList>
    </citation>
    <scope>NUCLEOTIDE SEQUENCE [LARGE SCALE GENOMIC DNA]</scope>
    <source>
        <strain evidence="1 2">Ve08.2h10</strain>
    </source>
</reference>
<feature type="non-terminal residue" evidence="1">
    <location>
        <position position="85"/>
    </location>
</feature>
<dbReference type="Proteomes" id="UP000054538">
    <property type="component" value="Unassembled WGS sequence"/>
</dbReference>
<protein>
    <submittedName>
        <fullName evidence="1">Uncharacterized protein</fullName>
    </submittedName>
</protein>
<accession>A0A0D0DE81</accession>
<evidence type="ECO:0000313" key="1">
    <source>
        <dbReference type="EMBL" id="KIK79139.1"/>
    </source>
</evidence>